<feature type="transmembrane region" description="Helical" evidence="6">
    <location>
        <begin position="312"/>
        <end position="332"/>
    </location>
</feature>
<organism evidence="8 9">
    <name type="scientific">Candidatus Auribacter fodinae</name>
    <dbReference type="NCBI Taxonomy" id="2093366"/>
    <lineage>
        <taxon>Bacteria</taxon>
        <taxon>Pseudomonadati</taxon>
        <taxon>Candidatus Auribacterota</taxon>
        <taxon>Candidatus Auribacteria</taxon>
        <taxon>Candidatus Auribacterales</taxon>
        <taxon>Candidatus Auribacteraceae</taxon>
        <taxon>Candidatus Auribacter</taxon>
    </lineage>
</organism>
<sequence length="613" mass="67400">MSLKKQLNLLDVFCLATGAMISSGLFILPGLAHARAGTGVILSYIIAGILAMTGMLSVIELSTAMPRAGGDYFYITRSMGPAVGTVAGLLSWLALTLKSAFALIGMAAFTTRLIPVDIHIIAILLCLIFMFINIIGVQAASRIQVILVVGLLCLIGVFLFRGFEHVNIHNLVPFAPHGVTAIFSTAGFVFVSYGGLLKIASIAEEIKDPGTTIPRAMTISLFVVIMAYALVIFIAVGTLETAHLNQSITPISDSAASFMAGGGRLALDIAAILAFITTANAGILSASRYPLALGRDEMIPSVFKTVGKRFNTPHVAILATGIVMIFFLLLRLEILIEAASTVLILSYMLSSLSIIILRESRVENYRPKFKSPLYPWPQLLGFFGFAFLIFEMGMEAIGISMILIVAGFFAYWFYGRIRSTRESALLHLVARITAKELSTRGLESELKDIIQERDEITKDRFDQLVENCIVIDKDERVSMEALFQEAAQVLSERMHLDKKDLFDLLVAREQESSTVITPSLAIPHIIVSGKHVFDILIVRCIDGISFPESNDVKAVFFLVGSKDERNFHLRALSSIAQIVQNPRFEKRWMAARNTESLRDVILLGERKRYTHSE</sequence>
<dbReference type="AlphaFoldDB" id="A0A3A4QVB3"/>
<name>A0A3A4QVB3_9BACT</name>
<feature type="transmembrane region" description="Helical" evidence="6">
    <location>
        <begin position="338"/>
        <end position="357"/>
    </location>
</feature>
<dbReference type="Gene3D" id="3.40.930.10">
    <property type="entry name" value="Mannitol-specific EII, Chain A"/>
    <property type="match status" value="1"/>
</dbReference>
<feature type="transmembrane region" description="Helical" evidence="6">
    <location>
        <begin position="143"/>
        <end position="163"/>
    </location>
</feature>
<evidence type="ECO:0000256" key="6">
    <source>
        <dbReference type="SAM" id="Phobius"/>
    </source>
</evidence>
<accession>A0A3A4QVB3</accession>
<dbReference type="GO" id="GO:0022857">
    <property type="term" value="F:transmembrane transporter activity"/>
    <property type="evidence" value="ECO:0007669"/>
    <property type="project" value="InterPro"/>
</dbReference>
<dbReference type="InterPro" id="IPR002293">
    <property type="entry name" value="AA/rel_permease1"/>
</dbReference>
<feature type="transmembrane region" description="Helical" evidence="6">
    <location>
        <begin position="7"/>
        <end position="28"/>
    </location>
</feature>
<dbReference type="Gene3D" id="1.20.1740.10">
    <property type="entry name" value="Amino acid/polyamine transporter I"/>
    <property type="match status" value="1"/>
</dbReference>
<feature type="transmembrane region" description="Helical" evidence="6">
    <location>
        <begin position="40"/>
        <end position="61"/>
    </location>
</feature>
<gene>
    <name evidence="8" type="ORF">C4541_09120</name>
</gene>
<keyword evidence="4 6" id="KW-1133">Transmembrane helix</keyword>
<dbReference type="EMBL" id="QZJZ01000073">
    <property type="protein sequence ID" value="RJP57890.1"/>
    <property type="molecule type" value="Genomic_DNA"/>
</dbReference>
<feature type="transmembrane region" description="Helical" evidence="6">
    <location>
        <begin position="118"/>
        <end position="136"/>
    </location>
</feature>
<dbReference type="Pfam" id="PF00359">
    <property type="entry name" value="PTS_EIIA_2"/>
    <property type="match status" value="1"/>
</dbReference>
<dbReference type="InterPro" id="IPR002178">
    <property type="entry name" value="PTS_EIIA_type-2_dom"/>
</dbReference>
<proteinExistence type="predicted"/>
<dbReference type="PROSITE" id="PS51094">
    <property type="entry name" value="PTS_EIIA_TYPE_2"/>
    <property type="match status" value="1"/>
</dbReference>
<dbReference type="Proteomes" id="UP000266426">
    <property type="component" value="Unassembled WGS sequence"/>
</dbReference>
<feature type="transmembrane region" description="Helical" evidence="6">
    <location>
        <begin position="175"/>
        <end position="196"/>
    </location>
</feature>
<keyword evidence="3 6" id="KW-0812">Transmembrane</keyword>
<comment type="caution">
    <text evidence="8">The sequence shown here is derived from an EMBL/GenBank/DDBJ whole genome shotgun (WGS) entry which is preliminary data.</text>
</comment>
<evidence type="ECO:0000256" key="5">
    <source>
        <dbReference type="ARBA" id="ARBA00023136"/>
    </source>
</evidence>
<feature type="transmembrane region" description="Helical" evidence="6">
    <location>
        <begin position="82"/>
        <end position="106"/>
    </location>
</feature>
<dbReference type="SUPFAM" id="SSF55804">
    <property type="entry name" value="Phoshotransferase/anion transport protein"/>
    <property type="match status" value="1"/>
</dbReference>
<comment type="subcellular location">
    <subcellularLocation>
        <location evidence="1">Cell membrane</location>
        <topology evidence="1">Multi-pass membrane protein</topology>
    </subcellularLocation>
</comment>
<evidence type="ECO:0000256" key="1">
    <source>
        <dbReference type="ARBA" id="ARBA00004651"/>
    </source>
</evidence>
<dbReference type="GO" id="GO:0005886">
    <property type="term" value="C:plasma membrane"/>
    <property type="evidence" value="ECO:0007669"/>
    <property type="project" value="UniProtKB-SubCell"/>
</dbReference>
<evidence type="ECO:0000256" key="3">
    <source>
        <dbReference type="ARBA" id="ARBA00022692"/>
    </source>
</evidence>
<dbReference type="InterPro" id="IPR050367">
    <property type="entry name" value="APC_superfamily"/>
</dbReference>
<evidence type="ECO:0000313" key="8">
    <source>
        <dbReference type="EMBL" id="RJP57890.1"/>
    </source>
</evidence>
<dbReference type="Pfam" id="PF13520">
    <property type="entry name" value="AA_permease_2"/>
    <property type="match status" value="1"/>
</dbReference>
<feature type="domain" description="PTS EIIA type-2" evidence="7">
    <location>
        <begin position="462"/>
        <end position="604"/>
    </location>
</feature>
<dbReference type="InterPro" id="IPR016152">
    <property type="entry name" value="PTrfase/Anion_transptr"/>
</dbReference>
<reference evidence="8 9" key="1">
    <citation type="journal article" date="2017" name="ISME J.">
        <title>Energy and carbon metabolisms in a deep terrestrial subsurface fluid microbial community.</title>
        <authorList>
            <person name="Momper L."/>
            <person name="Jungbluth S.P."/>
            <person name="Lee M.D."/>
            <person name="Amend J.P."/>
        </authorList>
    </citation>
    <scope>NUCLEOTIDE SEQUENCE [LARGE SCALE GENOMIC DNA]</scope>
    <source>
        <strain evidence="8">SURF_26</strain>
    </source>
</reference>
<protein>
    <submittedName>
        <fullName evidence="8">Amino acid permease</fullName>
    </submittedName>
</protein>
<feature type="transmembrane region" description="Helical" evidence="6">
    <location>
        <begin position="269"/>
        <end position="291"/>
    </location>
</feature>
<keyword evidence="5 6" id="KW-0472">Membrane</keyword>
<evidence type="ECO:0000313" key="9">
    <source>
        <dbReference type="Proteomes" id="UP000266426"/>
    </source>
</evidence>
<feature type="transmembrane region" description="Helical" evidence="6">
    <location>
        <begin position="396"/>
        <end position="414"/>
    </location>
</feature>
<dbReference type="PANTHER" id="PTHR42770">
    <property type="entry name" value="AMINO ACID TRANSPORTER-RELATED"/>
    <property type="match status" value="1"/>
</dbReference>
<evidence type="ECO:0000256" key="2">
    <source>
        <dbReference type="ARBA" id="ARBA00022475"/>
    </source>
</evidence>
<keyword evidence="2" id="KW-1003">Cell membrane</keyword>
<feature type="transmembrane region" description="Helical" evidence="6">
    <location>
        <begin position="216"/>
        <end position="236"/>
    </location>
</feature>
<evidence type="ECO:0000256" key="4">
    <source>
        <dbReference type="ARBA" id="ARBA00022989"/>
    </source>
</evidence>
<evidence type="ECO:0000259" key="7">
    <source>
        <dbReference type="PROSITE" id="PS51094"/>
    </source>
</evidence>
<feature type="transmembrane region" description="Helical" evidence="6">
    <location>
        <begin position="373"/>
        <end position="390"/>
    </location>
</feature>
<dbReference type="PANTHER" id="PTHR42770:SF7">
    <property type="entry name" value="MEMBRANE PROTEIN"/>
    <property type="match status" value="1"/>
</dbReference>